<name>A0ABD5NR04_9EURY</name>
<accession>A0ABD5NR04</accession>
<keyword evidence="1 3" id="KW-0175">Coiled coil</keyword>
<dbReference type="InterPro" id="IPR027417">
    <property type="entry name" value="P-loop_NTPase"/>
</dbReference>
<dbReference type="EMBL" id="JBHSAQ010000010">
    <property type="protein sequence ID" value="MFC3959155.1"/>
    <property type="molecule type" value="Genomic_DNA"/>
</dbReference>
<dbReference type="Proteomes" id="UP001595846">
    <property type="component" value="Unassembled WGS sequence"/>
</dbReference>
<feature type="coiled-coil region" evidence="3">
    <location>
        <begin position="135"/>
        <end position="241"/>
    </location>
</feature>
<comment type="caution">
    <text evidence="5">The sequence shown here is derived from an EMBL/GenBank/DDBJ whole genome shotgun (WGS) entry which is preliminary data.</text>
</comment>
<dbReference type="SUPFAM" id="SSF52540">
    <property type="entry name" value="P-loop containing nucleoside triphosphate hydrolases"/>
    <property type="match status" value="1"/>
</dbReference>
<evidence type="ECO:0000256" key="2">
    <source>
        <dbReference type="ARBA" id="ARBA00049666"/>
    </source>
</evidence>
<dbReference type="GeneID" id="73902577"/>
<sequence length="618" mass="69016">MWDLTVTNIGGIRHGSASVEDGLNVVQASNFRGKSSLIAALKTGLGATGHYDDHPLTEGTDRGEVTLETEQNDYSVALERPVHETVVRKGDPYVSDEGAQLAVRLFACLDADNPIRQAVRNGVDITELLQAPLDFEDLDSQIETLTREKREIDEQIAEAKRAGERVPTLQETVTRLESELDSLRDQRDELAEAEASKAHVEQLSDEISALSEQLANVTEDISRLEGSIERKDERVAEIETELADLTDPTEPVEATDIPPKRERLETLEERIALVEDLYRANQNVVDADALDVLTEVNRSIAASDVTCWVCGEETTNAEIEAAIDRLQSKLTELRDRKGDLESEIEELEAARREYRRVEETRDRLETEKRTLRTAIDEKRGLLQEKRARQSSLEDEIDDLETELASAEAEYNEELTDVKTQIRTTESKLSEKREALESHQSRYDDLDDLQRERDDVRSTLTDLRNRKKRTQETLKDRFNAIITDIIDAFGPGFSSARLVLKTDDRGDVAEIDLEIGREIDDAGQRTSVDTLSEGEVELIGLVVAIAGYHAFDVGSTVPCILIDGISQLAAEHLQGVASYLEDTSEILVTTAYPEAGDFDGSVITPDEWKVVSDKEKAIQ</sequence>
<dbReference type="SUPFAM" id="SSF75712">
    <property type="entry name" value="Rad50 coiled-coil Zn hook"/>
    <property type="match status" value="1"/>
</dbReference>
<evidence type="ECO:0000313" key="5">
    <source>
        <dbReference type="EMBL" id="MFC3959155.1"/>
    </source>
</evidence>
<dbReference type="Gene3D" id="3.40.50.300">
    <property type="entry name" value="P-loop containing nucleotide triphosphate hydrolases"/>
    <property type="match status" value="2"/>
</dbReference>
<comment type="similarity">
    <text evidence="2">Belongs to the Sph1/Sph2 family.</text>
</comment>
<protein>
    <submittedName>
        <fullName evidence="5">Archaea-specific SMC-related protein</fullName>
    </submittedName>
</protein>
<reference evidence="5 6" key="1">
    <citation type="journal article" date="2019" name="Int. J. Syst. Evol. Microbiol.">
        <title>The Global Catalogue of Microorganisms (GCM) 10K type strain sequencing project: providing services to taxonomists for standard genome sequencing and annotation.</title>
        <authorList>
            <consortium name="The Broad Institute Genomics Platform"/>
            <consortium name="The Broad Institute Genome Sequencing Center for Infectious Disease"/>
            <person name="Wu L."/>
            <person name="Ma J."/>
        </authorList>
    </citation>
    <scope>NUCLEOTIDE SEQUENCE [LARGE SCALE GENOMIC DNA]</scope>
    <source>
        <strain evidence="5 6">IBRC-M 10256</strain>
    </source>
</reference>
<dbReference type="NCBIfam" id="NF045487">
    <property type="entry name" value="ASRP"/>
    <property type="match status" value="1"/>
</dbReference>
<evidence type="ECO:0000313" key="6">
    <source>
        <dbReference type="Proteomes" id="UP001595846"/>
    </source>
</evidence>
<dbReference type="AlphaFoldDB" id="A0ABD5NR04"/>
<keyword evidence="6" id="KW-1185">Reference proteome</keyword>
<dbReference type="RefSeq" id="WP_256533448.1">
    <property type="nucleotide sequence ID" value="NZ_CP101824.1"/>
</dbReference>
<dbReference type="PANTHER" id="PTHR32114">
    <property type="entry name" value="ABC TRANSPORTER ABCH.3"/>
    <property type="match status" value="1"/>
</dbReference>
<evidence type="ECO:0000256" key="1">
    <source>
        <dbReference type="ARBA" id="ARBA00023054"/>
    </source>
</evidence>
<dbReference type="PANTHER" id="PTHR32114:SF2">
    <property type="entry name" value="ABC TRANSPORTER ABCH.3"/>
    <property type="match status" value="1"/>
</dbReference>
<feature type="compositionally biased region" description="Basic and acidic residues" evidence="4">
    <location>
        <begin position="424"/>
        <end position="449"/>
    </location>
</feature>
<proteinExistence type="inferred from homology"/>
<evidence type="ECO:0000256" key="4">
    <source>
        <dbReference type="SAM" id="MobiDB-lite"/>
    </source>
</evidence>
<evidence type="ECO:0000256" key="3">
    <source>
        <dbReference type="SAM" id="Coils"/>
    </source>
</evidence>
<organism evidence="5 6">
    <name type="scientific">Halovivax cerinus</name>
    <dbReference type="NCBI Taxonomy" id="1487865"/>
    <lineage>
        <taxon>Archaea</taxon>
        <taxon>Methanobacteriati</taxon>
        <taxon>Methanobacteriota</taxon>
        <taxon>Stenosarchaea group</taxon>
        <taxon>Halobacteria</taxon>
        <taxon>Halobacteriales</taxon>
        <taxon>Natrialbaceae</taxon>
        <taxon>Halovivax</taxon>
    </lineage>
</organism>
<feature type="region of interest" description="Disordered" evidence="4">
    <location>
        <begin position="423"/>
        <end position="449"/>
    </location>
</feature>
<gene>
    <name evidence="5" type="ORF">ACFOUR_12345</name>
</gene>